<dbReference type="EMBL" id="JAAGRN010000015">
    <property type="protein sequence ID" value="NDY84464.1"/>
    <property type="molecule type" value="Genomic_DNA"/>
</dbReference>
<proteinExistence type="inferred from homology"/>
<gene>
    <name evidence="5" type="ORF">G3I67_14635</name>
</gene>
<keyword evidence="2 5" id="KW-0378">Hydrolase</keyword>
<dbReference type="PANTHER" id="PTHR35527:SF2">
    <property type="entry name" value="HYDROLASE"/>
    <property type="match status" value="1"/>
</dbReference>
<dbReference type="RefSeq" id="WP_163656293.1">
    <property type="nucleotide sequence ID" value="NZ_JAAGRN010000015.1"/>
</dbReference>
<evidence type="ECO:0000256" key="2">
    <source>
        <dbReference type="ARBA" id="ARBA00022801"/>
    </source>
</evidence>
<feature type="signal peptide" evidence="3">
    <location>
        <begin position="1"/>
        <end position="21"/>
    </location>
</feature>
<evidence type="ECO:0000256" key="1">
    <source>
        <dbReference type="ARBA" id="ARBA00006625"/>
    </source>
</evidence>
<dbReference type="SUPFAM" id="SSF56235">
    <property type="entry name" value="N-terminal nucleophile aminohydrolases (Ntn hydrolases)"/>
    <property type="match status" value="1"/>
</dbReference>
<accession>A0A6B2R409</accession>
<dbReference type="GO" id="GO:0016787">
    <property type="term" value="F:hydrolase activity"/>
    <property type="evidence" value="ECO:0007669"/>
    <property type="project" value="UniProtKB-KW"/>
</dbReference>
<evidence type="ECO:0000256" key="3">
    <source>
        <dbReference type="SAM" id="SignalP"/>
    </source>
</evidence>
<feature type="domain" description="Choloylglycine hydrolase/NAAA C-terminal" evidence="4">
    <location>
        <begin position="24"/>
        <end position="294"/>
    </location>
</feature>
<dbReference type="InterPro" id="IPR029132">
    <property type="entry name" value="CBAH/NAAA_C"/>
</dbReference>
<dbReference type="PANTHER" id="PTHR35527">
    <property type="entry name" value="CHOLOYLGLYCINE HYDROLASE"/>
    <property type="match status" value="1"/>
</dbReference>
<dbReference type="InterPro" id="IPR029055">
    <property type="entry name" value="Ntn_hydrolases_N"/>
</dbReference>
<dbReference type="Gene3D" id="3.60.60.10">
    <property type="entry name" value="Penicillin V Acylase, Chain A"/>
    <property type="match status" value="1"/>
</dbReference>
<reference evidence="5" key="1">
    <citation type="submission" date="2020-02" db="EMBL/GenBank/DDBJ databases">
        <authorList>
            <person name="Chen W.-M."/>
        </authorList>
    </citation>
    <scope>NUCLEOTIDE SEQUENCE</scope>
    <source>
        <strain evidence="5">NBD-18</strain>
    </source>
</reference>
<dbReference type="AlphaFoldDB" id="A0A6B2R409"/>
<comment type="similarity">
    <text evidence="1">Belongs to the peptidase C59 family.</text>
</comment>
<dbReference type="Pfam" id="PF02275">
    <property type="entry name" value="CBAH"/>
    <property type="match status" value="1"/>
</dbReference>
<keyword evidence="3" id="KW-0732">Signal</keyword>
<name>A0A6B2R409_9BURK</name>
<feature type="chain" id="PRO_5025397614" evidence="3">
    <location>
        <begin position="22"/>
        <end position="374"/>
    </location>
</feature>
<organism evidence="5">
    <name type="scientific">Sheuella amnicola</name>
    <dbReference type="NCBI Taxonomy" id="2707330"/>
    <lineage>
        <taxon>Bacteria</taxon>
        <taxon>Pseudomonadati</taxon>
        <taxon>Pseudomonadota</taxon>
        <taxon>Betaproteobacteria</taxon>
        <taxon>Burkholderiales</taxon>
        <taxon>Alcaligenaceae</taxon>
        <taxon>Sheuella</taxon>
    </lineage>
</organism>
<protein>
    <submittedName>
        <fullName evidence="5">Linear amide C-N hydrolase</fullName>
    </submittedName>
</protein>
<comment type="caution">
    <text evidence="5">The sequence shown here is derived from an EMBL/GenBank/DDBJ whole genome shotgun (WGS) entry which is preliminary data.</text>
</comment>
<evidence type="ECO:0000259" key="4">
    <source>
        <dbReference type="Pfam" id="PF02275"/>
    </source>
</evidence>
<evidence type="ECO:0000313" key="5">
    <source>
        <dbReference type="EMBL" id="NDY84464.1"/>
    </source>
</evidence>
<dbReference type="InterPro" id="IPR052193">
    <property type="entry name" value="Peptidase_C59"/>
</dbReference>
<sequence length="374" mass="40558">MKKILCFLVSLGLIISSIGNAAACTALLITDTKGNGYKGRGWEFSLETPSMMTYLPAGEKIESSTPSGAKGKKFETKYPILGVTLAALPGVTHPLFVEAANDQGLTISINALNGSSAPPVGSDNSKILSAVDIGAWVLGNFKNVAEVKAALLSDDTQIWLPAIPVMGNRNFPMHYAIFDKSGTGIVLEFMNGKKNVYDNPVNVMTNGPEFPWHLTNLNNYTFTNKDKNTGQLGKLKLQTQDAGIALTGLPSAETATGRFVKGAFYVNYVRKANTPDEAIVTLGHIMNNFDRPFDLTVDGAGGEGDGPRGHSLSSEVSYYIVMNDLARNLYYIRSVDALNWTVFDFNKLKNVTKMKSVLVADIDKSRADPYTLFY</sequence>